<reference evidence="1" key="1">
    <citation type="submission" date="2018-02" db="EMBL/GenBank/DDBJ databases">
        <title>Rhizophora mucronata_Transcriptome.</title>
        <authorList>
            <person name="Meera S.P."/>
            <person name="Sreeshan A."/>
            <person name="Augustine A."/>
        </authorList>
    </citation>
    <scope>NUCLEOTIDE SEQUENCE</scope>
    <source>
        <tissue evidence="1">Leaf</tissue>
    </source>
</reference>
<name>A0A2P2R0E0_RHIMU</name>
<dbReference type="AlphaFoldDB" id="A0A2P2R0E0"/>
<protein>
    <submittedName>
        <fullName evidence="1">Uncharacterized protein</fullName>
    </submittedName>
</protein>
<proteinExistence type="predicted"/>
<accession>A0A2P2R0E0</accession>
<dbReference type="EMBL" id="GGEC01092137">
    <property type="protein sequence ID" value="MBX72621.1"/>
    <property type="molecule type" value="Transcribed_RNA"/>
</dbReference>
<sequence>MKAQKILTTAVLFCNREQHKFTCLQ</sequence>
<evidence type="ECO:0000313" key="1">
    <source>
        <dbReference type="EMBL" id="MBX72621.1"/>
    </source>
</evidence>
<organism evidence="1">
    <name type="scientific">Rhizophora mucronata</name>
    <name type="common">Asiatic mangrove</name>
    <dbReference type="NCBI Taxonomy" id="61149"/>
    <lineage>
        <taxon>Eukaryota</taxon>
        <taxon>Viridiplantae</taxon>
        <taxon>Streptophyta</taxon>
        <taxon>Embryophyta</taxon>
        <taxon>Tracheophyta</taxon>
        <taxon>Spermatophyta</taxon>
        <taxon>Magnoliopsida</taxon>
        <taxon>eudicotyledons</taxon>
        <taxon>Gunneridae</taxon>
        <taxon>Pentapetalae</taxon>
        <taxon>rosids</taxon>
        <taxon>fabids</taxon>
        <taxon>Malpighiales</taxon>
        <taxon>Rhizophoraceae</taxon>
        <taxon>Rhizophora</taxon>
    </lineage>
</organism>